<dbReference type="EMBL" id="JAHRIQ010058629">
    <property type="protein sequence ID" value="MEQ2239957.1"/>
    <property type="molecule type" value="Genomic_DNA"/>
</dbReference>
<sequence>MLWFCHVWIIVMHCTHVYPKHPRLVADCSECYQVSDRFIQIITCDNSRCFKNKLRTSKPELQEQNDAVMFLQPWEREQISSPLAECVLAFSSINKKFQTAGTDWNT</sequence>
<comment type="caution">
    <text evidence="2">The sequence shown here is derived from an EMBL/GenBank/DDBJ whole genome shotgun (WGS) entry which is preliminary data.</text>
</comment>
<evidence type="ECO:0008006" key="4">
    <source>
        <dbReference type="Google" id="ProtNLM"/>
    </source>
</evidence>
<reference evidence="2 3" key="1">
    <citation type="submission" date="2021-06" db="EMBL/GenBank/DDBJ databases">
        <authorList>
            <person name="Palmer J.M."/>
        </authorList>
    </citation>
    <scope>NUCLEOTIDE SEQUENCE [LARGE SCALE GENOMIC DNA]</scope>
    <source>
        <strain evidence="3">if_2019</strain>
        <tissue evidence="2">Muscle</tissue>
    </source>
</reference>
<proteinExistence type="predicted"/>
<feature type="signal peptide" evidence="1">
    <location>
        <begin position="1"/>
        <end position="19"/>
    </location>
</feature>
<dbReference type="Proteomes" id="UP001482620">
    <property type="component" value="Unassembled WGS sequence"/>
</dbReference>
<accession>A0ABV0U433</accession>
<evidence type="ECO:0000313" key="2">
    <source>
        <dbReference type="EMBL" id="MEQ2239957.1"/>
    </source>
</evidence>
<keyword evidence="1" id="KW-0732">Signal</keyword>
<gene>
    <name evidence="2" type="ORF">ILYODFUR_009897</name>
</gene>
<keyword evidence="3" id="KW-1185">Reference proteome</keyword>
<feature type="chain" id="PRO_5045492609" description="Secreted protein" evidence="1">
    <location>
        <begin position="20"/>
        <end position="106"/>
    </location>
</feature>
<evidence type="ECO:0000256" key="1">
    <source>
        <dbReference type="SAM" id="SignalP"/>
    </source>
</evidence>
<evidence type="ECO:0000313" key="3">
    <source>
        <dbReference type="Proteomes" id="UP001482620"/>
    </source>
</evidence>
<name>A0ABV0U433_9TELE</name>
<organism evidence="2 3">
    <name type="scientific">Ilyodon furcidens</name>
    <name type="common">goldbreast splitfin</name>
    <dbReference type="NCBI Taxonomy" id="33524"/>
    <lineage>
        <taxon>Eukaryota</taxon>
        <taxon>Metazoa</taxon>
        <taxon>Chordata</taxon>
        <taxon>Craniata</taxon>
        <taxon>Vertebrata</taxon>
        <taxon>Euteleostomi</taxon>
        <taxon>Actinopterygii</taxon>
        <taxon>Neopterygii</taxon>
        <taxon>Teleostei</taxon>
        <taxon>Neoteleostei</taxon>
        <taxon>Acanthomorphata</taxon>
        <taxon>Ovalentaria</taxon>
        <taxon>Atherinomorphae</taxon>
        <taxon>Cyprinodontiformes</taxon>
        <taxon>Goodeidae</taxon>
        <taxon>Ilyodon</taxon>
    </lineage>
</organism>
<protein>
    <recommendedName>
        <fullName evidence="4">Secreted protein</fullName>
    </recommendedName>
</protein>